<evidence type="ECO:0000256" key="1">
    <source>
        <dbReference type="SAM" id="MobiDB-lite"/>
    </source>
</evidence>
<feature type="region of interest" description="Disordered" evidence="1">
    <location>
        <begin position="73"/>
        <end position="102"/>
    </location>
</feature>
<reference evidence="2" key="1">
    <citation type="submission" date="2020-11" db="EMBL/GenBank/DDBJ databases">
        <authorList>
            <consortium name="DOE Joint Genome Institute"/>
            <person name="Ahrendt S."/>
            <person name="Riley R."/>
            <person name="Andreopoulos W."/>
            <person name="Labutti K."/>
            <person name="Pangilinan J."/>
            <person name="Ruiz-Duenas F.J."/>
            <person name="Barrasa J.M."/>
            <person name="Sanchez-Garcia M."/>
            <person name="Camarero S."/>
            <person name="Miyauchi S."/>
            <person name="Serrano A."/>
            <person name="Linde D."/>
            <person name="Babiker R."/>
            <person name="Drula E."/>
            <person name="Ayuso-Fernandez I."/>
            <person name="Pacheco R."/>
            <person name="Padilla G."/>
            <person name="Ferreira P."/>
            <person name="Barriuso J."/>
            <person name="Kellner H."/>
            <person name="Castanera R."/>
            <person name="Alfaro M."/>
            <person name="Ramirez L."/>
            <person name="Pisabarro A.G."/>
            <person name="Kuo A."/>
            <person name="Tritt A."/>
            <person name="Lipzen A."/>
            <person name="He G."/>
            <person name="Yan M."/>
            <person name="Ng V."/>
            <person name="Cullen D."/>
            <person name="Martin F."/>
            <person name="Rosso M.-N."/>
            <person name="Henrissat B."/>
            <person name="Hibbett D."/>
            <person name="Martinez A.T."/>
            <person name="Grigoriev I.V."/>
        </authorList>
    </citation>
    <scope>NUCLEOTIDE SEQUENCE</scope>
    <source>
        <strain evidence="2">CIRM-BRFM 674</strain>
    </source>
</reference>
<dbReference type="AlphaFoldDB" id="A0A9P5YXE9"/>
<protein>
    <submittedName>
        <fullName evidence="2">Uncharacterized protein</fullName>
    </submittedName>
</protein>
<dbReference type="OrthoDB" id="6511194at2759"/>
<dbReference type="Proteomes" id="UP000807469">
    <property type="component" value="Unassembled WGS sequence"/>
</dbReference>
<proteinExistence type="predicted"/>
<gene>
    <name evidence="2" type="ORF">BDN70DRAFT_935637</name>
</gene>
<accession>A0A9P5YXE9</accession>
<evidence type="ECO:0000313" key="2">
    <source>
        <dbReference type="EMBL" id="KAF9475715.1"/>
    </source>
</evidence>
<keyword evidence="3" id="KW-1185">Reference proteome</keyword>
<evidence type="ECO:0000313" key="3">
    <source>
        <dbReference type="Proteomes" id="UP000807469"/>
    </source>
</evidence>
<organism evidence="2 3">
    <name type="scientific">Pholiota conissans</name>
    <dbReference type="NCBI Taxonomy" id="109636"/>
    <lineage>
        <taxon>Eukaryota</taxon>
        <taxon>Fungi</taxon>
        <taxon>Dikarya</taxon>
        <taxon>Basidiomycota</taxon>
        <taxon>Agaricomycotina</taxon>
        <taxon>Agaricomycetes</taxon>
        <taxon>Agaricomycetidae</taxon>
        <taxon>Agaricales</taxon>
        <taxon>Agaricineae</taxon>
        <taxon>Strophariaceae</taxon>
        <taxon>Pholiota</taxon>
    </lineage>
</organism>
<name>A0A9P5YXE9_9AGAR</name>
<dbReference type="EMBL" id="MU155321">
    <property type="protein sequence ID" value="KAF9475715.1"/>
    <property type="molecule type" value="Genomic_DNA"/>
</dbReference>
<comment type="caution">
    <text evidence="2">The sequence shown here is derived from an EMBL/GenBank/DDBJ whole genome shotgun (WGS) entry which is preliminary data.</text>
</comment>
<sequence length="113" mass="12682">MASEFLVPEWGLLRDGDESARVLFRAGKERDGWFASDDLLQQVDTAIDVFEGCTKGFATALFLFDNAPSHQKRAPDALSARKLPKNPHPTWRQNKDGPKMRTTTFMLGNQLTS</sequence>